<dbReference type="PROSITE" id="PS51419">
    <property type="entry name" value="RAB"/>
    <property type="match status" value="1"/>
</dbReference>
<name>A0A815P1S7_9BILA</name>
<gene>
    <name evidence="3" type="ORF">VCS650_LOCUS38974</name>
</gene>
<evidence type="ECO:0000313" key="3">
    <source>
        <dbReference type="EMBL" id="CAF1442461.1"/>
    </source>
</evidence>
<evidence type="ECO:0000313" key="4">
    <source>
        <dbReference type="Proteomes" id="UP000663891"/>
    </source>
</evidence>
<proteinExistence type="predicted"/>
<dbReference type="SMART" id="SM00175">
    <property type="entry name" value="RAB"/>
    <property type="match status" value="1"/>
</dbReference>
<dbReference type="SUPFAM" id="SSF52540">
    <property type="entry name" value="P-loop containing nucleoside triphosphate hydrolases"/>
    <property type="match status" value="1"/>
</dbReference>
<dbReference type="InterPro" id="IPR001806">
    <property type="entry name" value="Small_GTPase"/>
</dbReference>
<dbReference type="PRINTS" id="PR00449">
    <property type="entry name" value="RASTRNSFRMNG"/>
</dbReference>
<protein>
    <recommendedName>
        <fullName evidence="5">Ras-related protein Rab-18</fullName>
    </recommendedName>
</protein>
<reference evidence="3" key="1">
    <citation type="submission" date="2021-02" db="EMBL/GenBank/DDBJ databases">
        <authorList>
            <person name="Nowell W R."/>
        </authorList>
    </citation>
    <scope>NUCLEOTIDE SEQUENCE</scope>
</reference>
<dbReference type="InterPro" id="IPR027417">
    <property type="entry name" value="P-loop_NTPase"/>
</dbReference>
<dbReference type="Proteomes" id="UP000663891">
    <property type="component" value="Unassembled WGS sequence"/>
</dbReference>
<organism evidence="3 4">
    <name type="scientific">Adineta steineri</name>
    <dbReference type="NCBI Taxonomy" id="433720"/>
    <lineage>
        <taxon>Eukaryota</taxon>
        <taxon>Metazoa</taxon>
        <taxon>Spiralia</taxon>
        <taxon>Gnathifera</taxon>
        <taxon>Rotifera</taxon>
        <taxon>Eurotatoria</taxon>
        <taxon>Bdelloidea</taxon>
        <taxon>Adinetida</taxon>
        <taxon>Adinetidae</taxon>
        <taxon>Adineta</taxon>
    </lineage>
</organism>
<sequence>MNNDDTQILTTLKVLIIGESDVGKSRLLLRFTDNIFDEDKAATIGVDYKDTAGQERFHTLSPGYYRGAQGAILVYDICNRQSFRQLDRLWISELDTFSTKINVIKMLVGNKIDQKHSREVTYEEGDRLARNHSMLFIEASARTSEGVQVAFEELVEKILETPSLWEKNGAAIRSIDKNYSDNVPARCSC</sequence>
<dbReference type="InterPro" id="IPR050227">
    <property type="entry name" value="Rab"/>
</dbReference>
<dbReference type="InterPro" id="IPR005225">
    <property type="entry name" value="Small_GTP-bd"/>
</dbReference>
<dbReference type="AlphaFoldDB" id="A0A815P1S7"/>
<dbReference type="PANTHER" id="PTHR47977">
    <property type="entry name" value="RAS-RELATED PROTEIN RAB"/>
    <property type="match status" value="1"/>
</dbReference>
<dbReference type="FunFam" id="3.40.50.300:FF:001447">
    <property type="entry name" value="Ras-related protein Rab-1B"/>
    <property type="match status" value="1"/>
</dbReference>
<evidence type="ECO:0008006" key="5">
    <source>
        <dbReference type="Google" id="ProtNLM"/>
    </source>
</evidence>
<dbReference type="Gene3D" id="3.40.50.300">
    <property type="entry name" value="P-loop containing nucleotide triphosphate hydrolases"/>
    <property type="match status" value="1"/>
</dbReference>
<evidence type="ECO:0000256" key="2">
    <source>
        <dbReference type="ARBA" id="ARBA00023134"/>
    </source>
</evidence>
<dbReference type="OrthoDB" id="9989112at2759"/>
<dbReference type="NCBIfam" id="TIGR00231">
    <property type="entry name" value="small_GTP"/>
    <property type="match status" value="1"/>
</dbReference>
<dbReference type="SMART" id="SM00173">
    <property type="entry name" value="RAS"/>
    <property type="match status" value="1"/>
</dbReference>
<dbReference type="SMART" id="SM00174">
    <property type="entry name" value="RHO"/>
    <property type="match status" value="1"/>
</dbReference>
<keyword evidence="2" id="KW-0342">GTP-binding</keyword>
<evidence type="ECO:0000256" key="1">
    <source>
        <dbReference type="ARBA" id="ARBA00022741"/>
    </source>
</evidence>
<dbReference type="Pfam" id="PF00071">
    <property type="entry name" value="Ras"/>
    <property type="match status" value="1"/>
</dbReference>
<dbReference type="EMBL" id="CAJNON010001226">
    <property type="protein sequence ID" value="CAF1442461.1"/>
    <property type="molecule type" value="Genomic_DNA"/>
</dbReference>
<keyword evidence="1" id="KW-0547">Nucleotide-binding</keyword>
<accession>A0A815P1S7</accession>
<comment type="caution">
    <text evidence="3">The sequence shown here is derived from an EMBL/GenBank/DDBJ whole genome shotgun (WGS) entry which is preliminary data.</text>
</comment>
<dbReference type="GO" id="GO:0005525">
    <property type="term" value="F:GTP binding"/>
    <property type="evidence" value="ECO:0007669"/>
    <property type="project" value="UniProtKB-KW"/>
</dbReference>
<dbReference type="PROSITE" id="PS51421">
    <property type="entry name" value="RAS"/>
    <property type="match status" value="1"/>
</dbReference>
<dbReference type="GO" id="GO:0003924">
    <property type="term" value="F:GTPase activity"/>
    <property type="evidence" value="ECO:0007669"/>
    <property type="project" value="InterPro"/>
</dbReference>